<feature type="non-terminal residue" evidence="1">
    <location>
        <position position="1"/>
    </location>
</feature>
<evidence type="ECO:0000313" key="1">
    <source>
        <dbReference type="EMBL" id="CAG7825186.1"/>
    </source>
</evidence>
<comment type="caution">
    <text evidence="1">The sequence shown here is derived from an EMBL/GenBank/DDBJ whole genome shotgun (WGS) entry which is preliminary data.</text>
</comment>
<proteinExistence type="predicted"/>
<protein>
    <submittedName>
        <fullName evidence="1">Uncharacterized protein</fullName>
    </submittedName>
</protein>
<reference evidence="1" key="1">
    <citation type="submission" date="2021-06" db="EMBL/GenBank/DDBJ databases">
        <authorList>
            <person name="Hodson N. C."/>
            <person name="Mongue J. A."/>
            <person name="Jaron S. K."/>
        </authorList>
    </citation>
    <scope>NUCLEOTIDE SEQUENCE</scope>
</reference>
<keyword evidence="2" id="KW-1185">Reference proteome</keyword>
<name>A0A8J2L2X7_9HEXA</name>
<accession>A0A8J2L2X7</accession>
<dbReference type="EMBL" id="CAJVCH010535342">
    <property type="protein sequence ID" value="CAG7825186.1"/>
    <property type="molecule type" value="Genomic_DNA"/>
</dbReference>
<dbReference type="AlphaFoldDB" id="A0A8J2L2X7"/>
<organism evidence="1 2">
    <name type="scientific">Allacma fusca</name>
    <dbReference type="NCBI Taxonomy" id="39272"/>
    <lineage>
        <taxon>Eukaryota</taxon>
        <taxon>Metazoa</taxon>
        <taxon>Ecdysozoa</taxon>
        <taxon>Arthropoda</taxon>
        <taxon>Hexapoda</taxon>
        <taxon>Collembola</taxon>
        <taxon>Symphypleona</taxon>
        <taxon>Sminthuridae</taxon>
        <taxon>Allacma</taxon>
    </lineage>
</organism>
<evidence type="ECO:0000313" key="2">
    <source>
        <dbReference type="Proteomes" id="UP000708208"/>
    </source>
</evidence>
<dbReference type="Proteomes" id="UP000708208">
    <property type="component" value="Unassembled WGS sequence"/>
</dbReference>
<gene>
    <name evidence="1" type="ORF">AFUS01_LOCUS35310</name>
</gene>
<sequence length="112" mass="12389">MSEGPEGWTYDLSSDSIFTVYCSGANNTIKSFQHNSIPAWCGRDGNVQTEYGTVTLDDLLCSTLVTESIAKTGTCYKNFAKIHILLDNVPFIEVCHDESRSETLYSLHTING</sequence>